<dbReference type="Proteomes" id="UP000199400">
    <property type="component" value="Unassembled WGS sequence"/>
</dbReference>
<gene>
    <name evidence="2" type="ORF">SAMN02745121_00706</name>
</gene>
<sequence length="491" mass="50480">MTALRTSPGARWLLGAAALATLALGANPARKAFVRALVGRDGQVPMDMFLGTSSGPGLAPAARVRVVLLDGLGAAAASELPALSAVCAAGQELRIDVGFPTVSLPVQAALWTGRTQQQSGLQYRATQLEAPPAGATPAQVPDSVALAESHPEIVRSFGFASARPDPSRDPGDPEAWRAEFPEHAVAAVASASRLVHVHVLRVDEAGHAAGAASPAYAEAVRGADELLARLRAAGPADALWIVLADHGHRPAGGHGGEEPEIRIVRGCVAGPGIAPSPTIATIHLVDLARALADALGAELPSDARGRPWTDALADPAPGATLPRPGALRLAVAGLLAALGLAWGVRSDRSCAWWRRVPWALLLALVGLAVMHGWPSLSDPPVFAPRGLQLWLACLPAAALALGLGLAGQAPQAQLAPALGLLAAALVLCRAPEVWLLPGLGLGEPGPPLMPRWSATVSVLFVVVRSLAEGVALAWLLRPLLRRARSRMRAGA</sequence>
<dbReference type="Gene3D" id="3.40.720.10">
    <property type="entry name" value="Alkaline Phosphatase, subunit A"/>
    <property type="match status" value="1"/>
</dbReference>
<dbReference type="RefSeq" id="WP_096334087.1">
    <property type="nucleotide sequence ID" value="NZ_FOMX01000002.1"/>
</dbReference>
<proteinExistence type="predicted"/>
<feature type="transmembrane region" description="Helical" evidence="1">
    <location>
        <begin position="387"/>
        <end position="406"/>
    </location>
</feature>
<dbReference type="Pfam" id="PF01663">
    <property type="entry name" value="Phosphodiest"/>
    <property type="match status" value="1"/>
</dbReference>
<feature type="transmembrane region" description="Helical" evidence="1">
    <location>
        <begin position="325"/>
        <end position="344"/>
    </location>
</feature>
<dbReference type="OrthoDB" id="1956004at2"/>
<evidence type="ECO:0000313" key="2">
    <source>
        <dbReference type="EMBL" id="SFD57935.1"/>
    </source>
</evidence>
<feature type="transmembrane region" description="Helical" evidence="1">
    <location>
        <begin position="356"/>
        <end position="375"/>
    </location>
</feature>
<accession>A0A1I1THF0</accession>
<feature type="transmembrane region" description="Helical" evidence="1">
    <location>
        <begin position="418"/>
        <end position="436"/>
    </location>
</feature>
<dbReference type="AlphaFoldDB" id="A0A1I1THF0"/>
<feature type="transmembrane region" description="Helical" evidence="1">
    <location>
        <begin position="456"/>
        <end position="476"/>
    </location>
</feature>
<keyword evidence="1" id="KW-1133">Transmembrane helix</keyword>
<evidence type="ECO:0000256" key="1">
    <source>
        <dbReference type="SAM" id="Phobius"/>
    </source>
</evidence>
<keyword evidence="1" id="KW-0812">Transmembrane</keyword>
<name>A0A1I1THF0_9BACT</name>
<dbReference type="SUPFAM" id="SSF53649">
    <property type="entry name" value="Alkaline phosphatase-like"/>
    <property type="match status" value="1"/>
</dbReference>
<evidence type="ECO:0000313" key="3">
    <source>
        <dbReference type="Proteomes" id="UP000199400"/>
    </source>
</evidence>
<keyword evidence="3" id="KW-1185">Reference proteome</keyword>
<dbReference type="InterPro" id="IPR017850">
    <property type="entry name" value="Alkaline_phosphatase_core_sf"/>
</dbReference>
<organism evidence="2 3">
    <name type="scientific">Nannocystis exedens</name>
    <dbReference type="NCBI Taxonomy" id="54"/>
    <lineage>
        <taxon>Bacteria</taxon>
        <taxon>Pseudomonadati</taxon>
        <taxon>Myxococcota</taxon>
        <taxon>Polyangia</taxon>
        <taxon>Nannocystales</taxon>
        <taxon>Nannocystaceae</taxon>
        <taxon>Nannocystis</taxon>
    </lineage>
</organism>
<protein>
    <submittedName>
        <fullName evidence="2">Type I phosphodiesterase / nucleotide pyrophosphatase</fullName>
    </submittedName>
</protein>
<reference evidence="3" key="1">
    <citation type="submission" date="2016-10" db="EMBL/GenBank/DDBJ databases">
        <authorList>
            <person name="Varghese N."/>
            <person name="Submissions S."/>
        </authorList>
    </citation>
    <scope>NUCLEOTIDE SEQUENCE [LARGE SCALE GENOMIC DNA]</scope>
    <source>
        <strain evidence="3">ATCC 25963</strain>
    </source>
</reference>
<dbReference type="STRING" id="54.SAMN02745121_00706"/>
<dbReference type="EMBL" id="FOMX01000002">
    <property type="protein sequence ID" value="SFD57935.1"/>
    <property type="molecule type" value="Genomic_DNA"/>
</dbReference>
<dbReference type="InterPro" id="IPR002591">
    <property type="entry name" value="Phosphodiest/P_Trfase"/>
</dbReference>
<keyword evidence="1" id="KW-0472">Membrane</keyword>